<evidence type="ECO:0000313" key="1">
    <source>
        <dbReference type="EMBL" id="BAS93201.1"/>
    </source>
</evidence>
<reference evidence="1 2" key="2">
    <citation type="journal article" date="2013" name="Plant Cell Physiol.">
        <title>Rice Annotation Project Database (RAP-DB): an integrative and interactive database for rice genomics.</title>
        <authorList>
            <person name="Sakai H."/>
            <person name="Lee S.S."/>
            <person name="Tanaka T."/>
            <person name="Numa H."/>
            <person name="Kim J."/>
            <person name="Kawahara Y."/>
            <person name="Wakimoto H."/>
            <person name="Yang C.C."/>
            <person name="Iwamoto M."/>
            <person name="Abe T."/>
            <person name="Yamada Y."/>
            <person name="Muto A."/>
            <person name="Inokuchi H."/>
            <person name="Ikemura T."/>
            <person name="Matsumoto T."/>
            <person name="Sasaki T."/>
            <person name="Itoh T."/>
        </authorList>
    </citation>
    <scope>NUCLEOTIDE SEQUENCE [LARGE SCALE GENOMIC DNA]</scope>
    <source>
        <strain evidence="2">cv. Nipponbare</strain>
    </source>
</reference>
<proteinExistence type="predicted"/>
<sequence>MSDATSDATSAQNINMGQAHILSPSLSLPPSLPPLFVLLSHDRWRRRRRGAVRAAAAWSCEIDGYGGGCVASAWSREGGGSAELRNRRLRWRRRAARAAAAASAWSREGGGGGGGVDLRGRWRCESRACCLTRKWPTSPKPYARRGVIPMQRRHRLVEDEVELKLCIRRRLVELEFLIPKQLEFHRRARFMEKMELWSS</sequence>
<dbReference type="EMBL" id="AP014961">
    <property type="protein sequence ID" value="BAS93201.1"/>
    <property type="molecule type" value="Genomic_DNA"/>
</dbReference>
<reference evidence="1 2" key="3">
    <citation type="journal article" date="2013" name="Rice">
        <title>Improvement of the Oryza sativa Nipponbare reference genome using next generation sequence and optical map data.</title>
        <authorList>
            <person name="Kawahara Y."/>
            <person name="de la Bastide M."/>
            <person name="Hamilton J.P."/>
            <person name="Kanamori H."/>
            <person name="McCombie W.R."/>
            <person name="Ouyang S."/>
            <person name="Schwartz D.C."/>
            <person name="Tanaka T."/>
            <person name="Wu J."/>
            <person name="Zhou S."/>
            <person name="Childs K.L."/>
            <person name="Davidson R.M."/>
            <person name="Lin H."/>
            <person name="Quesada-Ocampo L."/>
            <person name="Vaillancourt B."/>
            <person name="Sakai H."/>
            <person name="Lee S.S."/>
            <person name="Kim J."/>
            <person name="Numa H."/>
            <person name="Itoh T."/>
            <person name="Buell C.R."/>
            <person name="Matsumoto T."/>
        </authorList>
    </citation>
    <scope>NUCLEOTIDE SEQUENCE [LARGE SCALE GENOMIC DNA]</scope>
    <source>
        <strain evidence="2">cv. Nipponbare</strain>
    </source>
</reference>
<gene>
    <name evidence="1" type="ordered locus">Os05g0297150</name>
    <name evidence="1" type="ORF">OSNPB_050297150</name>
</gene>
<evidence type="ECO:0000313" key="2">
    <source>
        <dbReference type="Proteomes" id="UP000059680"/>
    </source>
</evidence>
<keyword evidence="2" id="KW-1185">Reference proteome</keyword>
<organism evidence="1 2">
    <name type="scientific">Oryza sativa subsp. japonica</name>
    <name type="common">Rice</name>
    <dbReference type="NCBI Taxonomy" id="39947"/>
    <lineage>
        <taxon>Eukaryota</taxon>
        <taxon>Viridiplantae</taxon>
        <taxon>Streptophyta</taxon>
        <taxon>Embryophyta</taxon>
        <taxon>Tracheophyta</taxon>
        <taxon>Spermatophyta</taxon>
        <taxon>Magnoliopsida</taxon>
        <taxon>Liliopsida</taxon>
        <taxon>Poales</taxon>
        <taxon>Poaceae</taxon>
        <taxon>BOP clade</taxon>
        <taxon>Oryzoideae</taxon>
        <taxon>Oryzeae</taxon>
        <taxon>Oryzinae</taxon>
        <taxon>Oryza</taxon>
        <taxon>Oryza sativa</taxon>
    </lineage>
</organism>
<dbReference type="Proteomes" id="UP000059680">
    <property type="component" value="Chromosome 5"/>
</dbReference>
<protein>
    <submittedName>
        <fullName evidence="1">Os05g0297150 protein</fullName>
    </submittedName>
</protein>
<dbReference type="AlphaFoldDB" id="A0A0N7KKH1"/>
<dbReference type="InParanoid" id="A0A0N7KKH1"/>
<dbReference type="PaxDb" id="39947-A0A0N7KKH1"/>
<reference evidence="2" key="1">
    <citation type="journal article" date="2005" name="Nature">
        <title>The map-based sequence of the rice genome.</title>
        <authorList>
            <consortium name="International rice genome sequencing project (IRGSP)"/>
            <person name="Matsumoto T."/>
            <person name="Wu J."/>
            <person name="Kanamori H."/>
            <person name="Katayose Y."/>
            <person name="Fujisawa M."/>
            <person name="Namiki N."/>
            <person name="Mizuno H."/>
            <person name="Yamamoto K."/>
            <person name="Antonio B.A."/>
            <person name="Baba T."/>
            <person name="Sakata K."/>
            <person name="Nagamura Y."/>
            <person name="Aoki H."/>
            <person name="Arikawa K."/>
            <person name="Arita K."/>
            <person name="Bito T."/>
            <person name="Chiden Y."/>
            <person name="Fujitsuka N."/>
            <person name="Fukunaka R."/>
            <person name="Hamada M."/>
            <person name="Harada C."/>
            <person name="Hayashi A."/>
            <person name="Hijishita S."/>
            <person name="Honda M."/>
            <person name="Hosokawa S."/>
            <person name="Ichikawa Y."/>
            <person name="Idonuma A."/>
            <person name="Iijima M."/>
            <person name="Ikeda M."/>
            <person name="Ikeno M."/>
            <person name="Ito K."/>
            <person name="Ito S."/>
            <person name="Ito T."/>
            <person name="Ito Y."/>
            <person name="Ito Y."/>
            <person name="Iwabuchi A."/>
            <person name="Kamiya K."/>
            <person name="Karasawa W."/>
            <person name="Kurita K."/>
            <person name="Katagiri S."/>
            <person name="Kikuta A."/>
            <person name="Kobayashi H."/>
            <person name="Kobayashi N."/>
            <person name="Machita K."/>
            <person name="Maehara T."/>
            <person name="Masukawa M."/>
            <person name="Mizubayashi T."/>
            <person name="Mukai Y."/>
            <person name="Nagasaki H."/>
            <person name="Nagata Y."/>
            <person name="Naito S."/>
            <person name="Nakashima M."/>
            <person name="Nakama Y."/>
            <person name="Nakamichi Y."/>
            <person name="Nakamura M."/>
            <person name="Meguro A."/>
            <person name="Negishi M."/>
            <person name="Ohta I."/>
            <person name="Ohta T."/>
            <person name="Okamoto M."/>
            <person name="Ono N."/>
            <person name="Saji S."/>
            <person name="Sakaguchi M."/>
            <person name="Sakai K."/>
            <person name="Shibata M."/>
            <person name="Shimokawa T."/>
            <person name="Song J."/>
            <person name="Takazaki Y."/>
            <person name="Terasawa K."/>
            <person name="Tsugane M."/>
            <person name="Tsuji K."/>
            <person name="Ueda S."/>
            <person name="Waki K."/>
            <person name="Yamagata H."/>
            <person name="Yamamoto M."/>
            <person name="Yamamoto S."/>
            <person name="Yamane H."/>
            <person name="Yoshiki S."/>
            <person name="Yoshihara R."/>
            <person name="Yukawa K."/>
            <person name="Zhong H."/>
            <person name="Yano M."/>
            <person name="Yuan Q."/>
            <person name="Ouyang S."/>
            <person name="Liu J."/>
            <person name="Jones K.M."/>
            <person name="Gansberger K."/>
            <person name="Moffat K."/>
            <person name="Hill J."/>
            <person name="Bera J."/>
            <person name="Fadrosh D."/>
            <person name="Jin S."/>
            <person name="Johri S."/>
            <person name="Kim M."/>
            <person name="Overton L."/>
            <person name="Reardon M."/>
            <person name="Tsitrin T."/>
            <person name="Vuong H."/>
            <person name="Weaver B."/>
            <person name="Ciecko A."/>
            <person name="Tallon L."/>
            <person name="Jackson J."/>
            <person name="Pai G."/>
            <person name="Aken S.V."/>
            <person name="Utterback T."/>
            <person name="Reidmuller S."/>
            <person name="Feldblyum T."/>
            <person name="Hsiao J."/>
            <person name="Zismann V."/>
            <person name="Iobst S."/>
            <person name="de Vazeille A.R."/>
            <person name="Buell C.R."/>
            <person name="Ying K."/>
            <person name="Li Y."/>
            <person name="Lu T."/>
            <person name="Huang Y."/>
            <person name="Zhao Q."/>
            <person name="Feng Q."/>
            <person name="Zhang L."/>
            <person name="Zhu J."/>
            <person name="Weng Q."/>
            <person name="Mu J."/>
            <person name="Lu Y."/>
            <person name="Fan D."/>
            <person name="Liu Y."/>
            <person name="Guan J."/>
            <person name="Zhang Y."/>
            <person name="Yu S."/>
            <person name="Liu X."/>
            <person name="Zhang Y."/>
            <person name="Hong G."/>
            <person name="Han B."/>
            <person name="Choisne N."/>
            <person name="Demange N."/>
            <person name="Orjeda G."/>
            <person name="Samain S."/>
            <person name="Cattolico L."/>
            <person name="Pelletier E."/>
            <person name="Couloux A."/>
            <person name="Segurens B."/>
            <person name="Wincker P."/>
            <person name="D'Hont A."/>
            <person name="Scarpelli C."/>
            <person name="Weissenbach J."/>
            <person name="Salanoubat M."/>
            <person name="Quetier F."/>
            <person name="Yu Y."/>
            <person name="Kim H.R."/>
            <person name="Rambo T."/>
            <person name="Currie J."/>
            <person name="Collura K."/>
            <person name="Luo M."/>
            <person name="Yang T."/>
            <person name="Ammiraju J.S.S."/>
            <person name="Engler F."/>
            <person name="Soderlund C."/>
            <person name="Wing R.A."/>
            <person name="Palmer L.E."/>
            <person name="de la Bastide M."/>
            <person name="Spiegel L."/>
            <person name="Nascimento L."/>
            <person name="Zutavern T."/>
            <person name="O'Shaughnessy A."/>
            <person name="Dike S."/>
            <person name="Dedhia N."/>
            <person name="Preston R."/>
            <person name="Balija V."/>
            <person name="McCombie W.R."/>
            <person name="Chow T."/>
            <person name="Chen H."/>
            <person name="Chung M."/>
            <person name="Chen C."/>
            <person name="Shaw J."/>
            <person name="Wu H."/>
            <person name="Hsiao K."/>
            <person name="Chao Y."/>
            <person name="Chu M."/>
            <person name="Cheng C."/>
            <person name="Hour A."/>
            <person name="Lee P."/>
            <person name="Lin S."/>
            <person name="Lin Y."/>
            <person name="Liou J."/>
            <person name="Liu S."/>
            <person name="Hsing Y."/>
            <person name="Raghuvanshi S."/>
            <person name="Mohanty A."/>
            <person name="Bharti A.K."/>
            <person name="Gaur A."/>
            <person name="Gupta V."/>
            <person name="Kumar D."/>
            <person name="Ravi V."/>
            <person name="Vij S."/>
            <person name="Kapur A."/>
            <person name="Khurana P."/>
            <person name="Khurana P."/>
            <person name="Khurana J.P."/>
            <person name="Tyagi A.K."/>
            <person name="Gaikwad K."/>
            <person name="Singh A."/>
            <person name="Dalal V."/>
            <person name="Srivastava S."/>
            <person name="Dixit A."/>
            <person name="Pal A.K."/>
            <person name="Ghazi I.A."/>
            <person name="Yadav M."/>
            <person name="Pandit A."/>
            <person name="Bhargava A."/>
            <person name="Sureshbabu K."/>
            <person name="Batra K."/>
            <person name="Sharma T.R."/>
            <person name="Mohapatra T."/>
            <person name="Singh N.K."/>
            <person name="Messing J."/>
            <person name="Nelson A.B."/>
            <person name="Fuks G."/>
            <person name="Kavchok S."/>
            <person name="Keizer G."/>
            <person name="Linton E."/>
            <person name="Llaca V."/>
            <person name="Song R."/>
            <person name="Tanyolac B."/>
            <person name="Young S."/>
            <person name="Ho-Il K."/>
            <person name="Hahn J.H."/>
            <person name="Sangsakoo G."/>
            <person name="Vanavichit A."/>
            <person name="de Mattos Luiz.A.T."/>
            <person name="Zimmer P.D."/>
            <person name="Malone G."/>
            <person name="Dellagostin O."/>
            <person name="de Oliveira A.C."/>
            <person name="Bevan M."/>
            <person name="Bancroft I."/>
            <person name="Minx P."/>
            <person name="Cordum H."/>
            <person name="Wilson R."/>
            <person name="Cheng Z."/>
            <person name="Jin W."/>
            <person name="Jiang J."/>
            <person name="Leong S.A."/>
            <person name="Iwama H."/>
            <person name="Gojobori T."/>
            <person name="Itoh T."/>
            <person name="Niimura Y."/>
            <person name="Fujii Y."/>
            <person name="Habara T."/>
            <person name="Sakai H."/>
            <person name="Sato Y."/>
            <person name="Wilson G."/>
            <person name="Kumar K."/>
            <person name="McCouch S."/>
            <person name="Juretic N."/>
            <person name="Hoen D."/>
            <person name="Wright S."/>
            <person name="Bruskiewich R."/>
            <person name="Bureau T."/>
            <person name="Miyao A."/>
            <person name="Hirochika H."/>
            <person name="Nishikawa T."/>
            <person name="Kadowaki K."/>
            <person name="Sugiura M."/>
            <person name="Burr B."/>
            <person name="Sasaki T."/>
        </authorList>
    </citation>
    <scope>NUCLEOTIDE SEQUENCE [LARGE SCALE GENOMIC DNA]</scope>
    <source>
        <strain evidence="2">cv. Nipponbare</strain>
    </source>
</reference>
<name>A0A0N7KKH1_ORYSJ</name>
<accession>A0A0N7KKH1</accession>